<dbReference type="InterPro" id="IPR026960">
    <property type="entry name" value="RVT-Znf"/>
</dbReference>
<evidence type="ECO:0000256" key="3">
    <source>
        <dbReference type="ARBA" id="ARBA00012755"/>
    </source>
</evidence>
<evidence type="ECO:0000313" key="10">
    <source>
        <dbReference type="Proteomes" id="UP000266673"/>
    </source>
</evidence>
<dbReference type="InterPro" id="IPR013785">
    <property type="entry name" value="Aldolase_TIM"/>
</dbReference>
<dbReference type="Pfam" id="PF16499">
    <property type="entry name" value="Melibiase_2"/>
    <property type="match status" value="1"/>
</dbReference>
<keyword evidence="7" id="KW-0732">Signal</keyword>
<proteinExistence type="inferred from homology"/>
<accession>A0A397UMF3</accession>
<dbReference type="PRINTS" id="PR00740">
    <property type="entry name" value="GLHYDRLASE27"/>
</dbReference>
<dbReference type="InterPro" id="IPR017853">
    <property type="entry name" value="GH"/>
</dbReference>
<evidence type="ECO:0000256" key="2">
    <source>
        <dbReference type="ARBA" id="ARBA00009743"/>
    </source>
</evidence>
<evidence type="ECO:0000256" key="7">
    <source>
        <dbReference type="SAM" id="SignalP"/>
    </source>
</evidence>
<evidence type="ECO:0000256" key="5">
    <source>
        <dbReference type="ARBA" id="ARBA00023295"/>
    </source>
</evidence>
<evidence type="ECO:0000259" key="8">
    <source>
        <dbReference type="Pfam" id="PF13966"/>
    </source>
</evidence>
<keyword evidence="10" id="KW-1185">Reference proteome</keyword>
<dbReference type="PANTHER" id="PTHR11452:SF75">
    <property type="entry name" value="ALPHA-GALACTOSIDASE MEL1"/>
    <property type="match status" value="1"/>
</dbReference>
<dbReference type="GO" id="GO:0005975">
    <property type="term" value="P:carbohydrate metabolic process"/>
    <property type="evidence" value="ECO:0007669"/>
    <property type="project" value="InterPro"/>
</dbReference>
<dbReference type="AlphaFoldDB" id="A0A397UMF3"/>
<dbReference type="CDD" id="cd14792">
    <property type="entry name" value="GH27"/>
    <property type="match status" value="1"/>
</dbReference>
<dbReference type="PANTHER" id="PTHR11452">
    <property type="entry name" value="ALPHA-GALACTOSIDASE/ALPHA-N-ACETYLGALACTOSAMINIDASE"/>
    <property type="match status" value="1"/>
</dbReference>
<feature type="signal peptide" evidence="7">
    <location>
        <begin position="1"/>
        <end position="18"/>
    </location>
</feature>
<comment type="caution">
    <text evidence="9">The sequence shown here is derived from an EMBL/GenBank/DDBJ whole genome shotgun (WGS) entry which is preliminary data.</text>
</comment>
<keyword evidence="5 6" id="KW-0326">Glycosidase</keyword>
<feature type="chain" id="PRO_5017348592" description="Alpha-galactosidase" evidence="7">
    <location>
        <begin position="19"/>
        <end position="413"/>
    </location>
</feature>
<dbReference type="Pfam" id="PF13966">
    <property type="entry name" value="zf-RVT"/>
    <property type="match status" value="1"/>
</dbReference>
<comment type="similarity">
    <text evidence="2 6">Belongs to the glycosyl hydrolase 27 family.</text>
</comment>
<evidence type="ECO:0000256" key="1">
    <source>
        <dbReference type="ARBA" id="ARBA00001255"/>
    </source>
</evidence>
<evidence type="ECO:0000256" key="6">
    <source>
        <dbReference type="RuleBase" id="RU361168"/>
    </source>
</evidence>
<gene>
    <name evidence="9" type="ORF">C2G38_2250782</name>
</gene>
<evidence type="ECO:0000313" key="9">
    <source>
        <dbReference type="EMBL" id="RIB10428.1"/>
    </source>
</evidence>
<sequence length="413" mass="46856">MITWILVFIIAFTRFTTSQNGLGYKTPPMGWNSYNAFHYNIDETLIKQHVDVIANQGYLAVGYRYINLDDGWQASTRTADNKLSPDSSTLPSGIKVLADYMHKNGLLFGIYSDAGTQTCGDFPGSLDTDAQTFVDWDVDYLKYANCNEQGRPEQERYKGYDQGGLAAPILKDILDARLVSVLIKLITGDSFWAKVERAIVTENLQSRRNVAIKEALNSSSNTTKGWTERWKPYIQAWNQLEGKVLGEGNGPWDPGDLEIGNQHGNFSVKKAMEYLRSKVNITASQTDHVGWIKEKWTINRKKDVVWRLKLRALPLGYRLVHINQEENGECPACPEEIQTPLHFALECKISKMIWTEAYKQLIISNKDGPPKSWDEIFSAMNIEEPAKHKAAIWLHITCLYEIWCSESFTKGGT</sequence>
<dbReference type="SUPFAM" id="SSF51445">
    <property type="entry name" value="(Trans)glycosidases"/>
    <property type="match status" value="1"/>
</dbReference>
<feature type="domain" description="Reverse transcriptase zinc-binding" evidence="8">
    <location>
        <begin position="266"/>
        <end position="354"/>
    </location>
</feature>
<comment type="catalytic activity">
    <reaction evidence="1 6">
        <text>Hydrolysis of terminal, non-reducing alpha-D-galactose residues in alpha-D-galactosides, including galactose oligosaccharides, galactomannans and galactolipids.</text>
        <dbReference type="EC" id="3.2.1.22"/>
    </reaction>
</comment>
<protein>
    <recommendedName>
        <fullName evidence="3 6">Alpha-galactosidase</fullName>
        <ecNumber evidence="3 6">3.2.1.22</ecNumber>
    </recommendedName>
    <alternativeName>
        <fullName evidence="6">Melibiase</fullName>
    </alternativeName>
</protein>
<name>A0A397UMF3_9GLOM</name>
<dbReference type="EMBL" id="QKWP01001252">
    <property type="protein sequence ID" value="RIB10428.1"/>
    <property type="molecule type" value="Genomic_DNA"/>
</dbReference>
<dbReference type="Gene3D" id="3.20.20.70">
    <property type="entry name" value="Aldolase class I"/>
    <property type="match status" value="1"/>
</dbReference>
<dbReference type="Proteomes" id="UP000266673">
    <property type="component" value="Unassembled WGS sequence"/>
</dbReference>
<evidence type="ECO:0000256" key="4">
    <source>
        <dbReference type="ARBA" id="ARBA00022801"/>
    </source>
</evidence>
<dbReference type="STRING" id="44941.A0A397UMF3"/>
<organism evidence="9 10">
    <name type="scientific">Gigaspora rosea</name>
    <dbReference type="NCBI Taxonomy" id="44941"/>
    <lineage>
        <taxon>Eukaryota</taxon>
        <taxon>Fungi</taxon>
        <taxon>Fungi incertae sedis</taxon>
        <taxon>Mucoromycota</taxon>
        <taxon>Glomeromycotina</taxon>
        <taxon>Glomeromycetes</taxon>
        <taxon>Diversisporales</taxon>
        <taxon>Gigasporaceae</taxon>
        <taxon>Gigaspora</taxon>
    </lineage>
</organism>
<keyword evidence="4 6" id="KW-0378">Hydrolase</keyword>
<dbReference type="GO" id="GO:0004557">
    <property type="term" value="F:alpha-galactosidase activity"/>
    <property type="evidence" value="ECO:0007669"/>
    <property type="project" value="UniProtKB-EC"/>
</dbReference>
<keyword evidence="6" id="KW-1015">Disulfide bond</keyword>
<dbReference type="InterPro" id="IPR002241">
    <property type="entry name" value="Glyco_hydro_27"/>
</dbReference>
<dbReference type="EC" id="3.2.1.22" evidence="3 6"/>
<dbReference type="OrthoDB" id="5795902at2759"/>
<reference evidence="9 10" key="1">
    <citation type="submission" date="2018-06" db="EMBL/GenBank/DDBJ databases">
        <title>Comparative genomics reveals the genomic features of Rhizophagus irregularis, R. cerebriforme, R. diaphanum and Gigaspora rosea, and their symbiotic lifestyle signature.</title>
        <authorList>
            <person name="Morin E."/>
            <person name="San Clemente H."/>
            <person name="Chen E.C.H."/>
            <person name="De La Providencia I."/>
            <person name="Hainaut M."/>
            <person name="Kuo A."/>
            <person name="Kohler A."/>
            <person name="Murat C."/>
            <person name="Tang N."/>
            <person name="Roy S."/>
            <person name="Loubradou J."/>
            <person name="Henrissat B."/>
            <person name="Grigoriev I.V."/>
            <person name="Corradi N."/>
            <person name="Roux C."/>
            <person name="Martin F.M."/>
        </authorList>
    </citation>
    <scope>NUCLEOTIDE SEQUENCE [LARGE SCALE GENOMIC DNA]</scope>
    <source>
        <strain evidence="9 10">DAOM 194757</strain>
    </source>
</reference>